<dbReference type="OrthoDB" id="10523648at2759"/>
<name>A0A9N8ZG57_9GLOM</name>
<dbReference type="AlphaFoldDB" id="A0A9N8ZG57"/>
<dbReference type="EMBL" id="CAJVPY010000712">
    <property type="protein sequence ID" value="CAG8488391.1"/>
    <property type="molecule type" value="Genomic_DNA"/>
</dbReference>
<protein>
    <submittedName>
        <fullName evidence="1">26629_t:CDS:1</fullName>
    </submittedName>
</protein>
<evidence type="ECO:0000313" key="2">
    <source>
        <dbReference type="Proteomes" id="UP000789405"/>
    </source>
</evidence>
<dbReference type="Proteomes" id="UP000789405">
    <property type="component" value="Unassembled WGS sequence"/>
</dbReference>
<accession>A0A9N8ZG57</accession>
<evidence type="ECO:0000313" key="1">
    <source>
        <dbReference type="EMBL" id="CAG8488391.1"/>
    </source>
</evidence>
<keyword evidence="2" id="KW-1185">Reference proteome</keyword>
<proteinExistence type="predicted"/>
<comment type="caution">
    <text evidence="1">The sequence shown here is derived from an EMBL/GenBank/DDBJ whole genome shotgun (WGS) entry which is preliminary data.</text>
</comment>
<organism evidence="1 2">
    <name type="scientific">Dentiscutata erythropus</name>
    <dbReference type="NCBI Taxonomy" id="1348616"/>
    <lineage>
        <taxon>Eukaryota</taxon>
        <taxon>Fungi</taxon>
        <taxon>Fungi incertae sedis</taxon>
        <taxon>Mucoromycota</taxon>
        <taxon>Glomeromycotina</taxon>
        <taxon>Glomeromycetes</taxon>
        <taxon>Diversisporales</taxon>
        <taxon>Gigasporaceae</taxon>
        <taxon>Dentiscutata</taxon>
    </lineage>
</organism>
<sequence>MSYEQILKTLSFESLEPELIFHESIKLKLWTGVEDKEVKNFFDAIEHSLKDKTLEKQKIEKLLHLNKTPTEIKRILNGECSVEERNVYQDIYDNLNELVSEYDDNDCDSLSLEVVDVTSKWAKKLKDATVNFAKWSDWLESNVKQLLIVQENREYKELTF</sequence>
<gene>
    <name evidence="1" type="ORF">DERYTH_LOCUS2286</name>
</gene>
<reference evidence="1" key="1">
    <citation type="submission" date="2021-06" db="EMBL/GenBank/DDBJ databases">
        <authorList>
            <person name="Kallberg Y."/>
            <person name="Tangrot J."/>
            <person name="Rosling A."/>
        </authorList>
    </citation>
    <scope>NUCLEOTIDE SEQUENCE</scope>
    <source>
        <strain evidence="1">MA453B</strain>
    </source>
</reference>